<proteinExistence type="inferred from homology"/>
<dbReference type="InterPro" id="IPR005119">
    <property type="entry name" value="LysR_subst-bd"/>
</dbReference>
<reference evidence="6" key="1">
    <citation type="submission" date="2023-06" db="EMBL/GenBank/DDBJ databases">
        <authorList>
            <person name="Jiang Y."/>
            <person name="Liu Q."/>
        </authorList>
    </citation>
    <scope>NUCLEOTIDE SEQUENCE</scope>
    <source>
        <strain evidence="6">CGMCC 1.12090</strain>
    </source>
</reference>
<evidence type="ECO:0000259" key="5">
    <source>
        <dbReference type="PROSITE" id="PS50931"/>
    </source>
</evidence>
<keyword evidence="7" id="KW-1185">Reference proteome</keyword>
<accession>A0ABT8SCH1</accession>
<keyword evidence="2" id="KW-0805">Transcription regulation</keyword>
<dbReference type="RefSeq" id="WP_301813877.1">
    <property type="nucleotide sequence ID" value="NZ_JAUJZH010000024.1"/>
</dbReference>
<dbReference type="InterPro" id="IPR036390">
    <property type="entry name" value="WH_DNA-bd_sf"/>
</dbReference>
<comment type="caution">
    <text evidence="6">The sequence shown here is derived from an EMBL/GenBank/DDBJ whole genome shotgun (WGS) entry which is preliminary data.</text>
</comment>
<dbReference type="Proteomes" id="UP001169027">
    <property type="component" value="Unassembled WGS sequence"/>
</dbReference>
<dbReference type="CDD" id="cd08440">
    <property type="entry name" value="PBP2_LTTR_like_4"/>
    <property type="match status" value="1"/>
</dbReference>
<comment type="similarity">
    <text evidence="1">Belongs to the LysR transcriptional regulatory family.</text>
</comment>
<dbReference type="InterPro" id="IPR000847">
    <property type="entry name" value="LysR_HTH_N"/>
</dbReference>
<name>A0ABT8SCH1_9BURK</name>
<sequence length="309" mass="33704">MTRIAGEEISLQQLRALAAVADTGSFTLAAEALQLTQPAISHLIKRMEHELGQPLVVRGRRIRITNAGQMMVDTAVRALRLIDESVGACRSQSQLREGRVVLAVGHLTAGALLPPLLGRFSQQYPALATTLMDSTAEQMISRILSQEADLGFGSDIGQRHSELATEPLFVERMALFVRDDHPLAQRVVIDARHLESLPFIHVNPDANIWRAVSRQLSSVANVYPRVAHHVSMLSTAFGLIQAGAGVALLPRYVEVLMPGNLRAVAVTRPTLEYPVVAVRLAKHPLNPAALAFLAMARQHMKPPRAHKPA</sequence>
<evidence type="ECO:0000256" key="4">
    <source>
        <dbReference type="ARBA" id="ARBA00023163"/>
    </source>
</evidence>
<dbReference type="PROSITE" id="PS50931">
    <property type="entry name" value="HTH_LYSR"/>
    <property type="match status" value="1"/>
</dbReference>
<dbReference type="InterPro" id="IPR036388">
    <property type="entry name" value="WH-like_DNA-bd_sf"/>
</dbReference>
<keyword evidence="4" id="KW-0804">Transcription</keyword>
<dbReference type="Pfam" id="PF00126">
    <property type="entry name" value="HTH_1"/>
    <property type="match status" value="1"/>
</dbReference>
<feature type="domain" description="HTH lysR-type" evidence="5">
    <location>
        <begin position="9"/>
        <end position="65"/>
    </location>
</feature>
<dbReference type="PRINTS" id="PR00039">
    <property type="entry name" value="HTHLYSR"/>
</dbReference>
<gene>
    <name evidence="6" type="ORF">Q2T77_27305</name>
</gene>
<keyword evidence="3" id="KW-0238">DNA-binding</keyword>
<dbReference type="Gene3D" id="1.10.10.10">
    <property type="entry name" value="Winged helix-like DNA-binding domain superfamily/Winged helix DNA-binding domain"/>
    <property type="match status" value="1"/>
</dbReference>
<dbReference type="EMBL" id="JAUKVY010000024">
    <property type="protein sequence ID" value="MDO1535999.1"/>
    <property type="molecule type" value="Genomic_DNA"/>
</dbReference>
<dbReference type="SUPFAM" id="SSF46785">
    <property type="entry name" value="Winged helix' DNA-binding domain"/>
    <property type="match status" value="1"/>
</dbReference>
<dbReference type="Gene3D" id="3.40.190.290">
    <property type="match status" value="1"/>
</dbReference>
<organism evidence="6 7">
    <name type="scientific">Variovorax ginsengisoli</name>
    <dbReference type="NCBI Taxonomy" id="363844"/>
    <lineage>
        <taxon>Bacteria</taxon>
        <taxon>Pseudomonadati</taxon>
        <taxon>Pseudomonadota</taxon>
        <taxon>Betaproteobacteria</taxon>
        <taxon>Burkholderiales</taxon>
        <taxon>Comamonadaceae</taxon>
        <taxon>Variovorax</taxon>
    </lineage>
</organism>
<dbReference type="PANTHER" id="PTHR30419:SF8">
    <property type="entry name" value="NITROGEN ASSIMILATION TRANSCRIPTIONAL ACTIVATOR-RELATED"/>
    <property type="match status" value="1"/>
</dbReference>
<evidence type="ECO:0000256" key="1">
    <source>
        <dbReference type="ARBA" id="ARBA00009437"/>
    </source>
</evidence>
<dbReference type="Pfam" id="PF03466">
    <property type="entry name" value="LysR_substrate"/>
    <property type="match status" value="1"/>
</dbReference>
<evidence type="ECO:0000256" key="3">
    <source>
        <dbReference type="ARBA" id="ARBA00023125"/>
    </source>
</evidence>
<evidence type="ECO:0000313" key="6">
    <source>
        <dbReference type="EMBL" id="MDO1535999.1"/>
    </source>
</evidence>
<protein>
    <submittedName>
        <fullName evidence="6">LysR family transcriptional regulator</fullName>
    </submittedName>
</protein>
<dbReference type="SUPFAM" id="SSF53850">
    <property type="entry name" value="Periplasmic binding protein-like II"/>
    <property type="match status" value="1"/>
</dbReference>
<evidence type="ECO:0000313" key="7">
    <source>
        <dbReference type="Proteomes" id="UP001169027"/>
    </source>
</evidence>
<dbReference type="InterPro" id="IPR050950">
    <property type="entry name" value="HTH-type_LysR_regulators"/>
</dbReference>
<dbReference type="PANTHER" id="PTHR30419">
    <property type="entry name" value="HTH-TYPE TRANSCRIPTIONAL REGULATOR YBHD"/>
    <property type="match status" value="1"/>
</dbReference>
<evidence type="ECO:0000256" key="2">
    <source>
        <dbReference type="ARBA" id="ARBA00023015"/>
    </source>
</evidence>